<evidence type="ECO:0000313" key="4">
    <source>
        <dbReference type="Proteomes" id="UP000050795"/>
    </source>
</evidence>
<dbReference type="CDD" id="cd00159">
    <property type="entry name" value="RhoGAP"/>
    <property type="match status" value="1"/>
</dbReference>
<feature type="compositionally biased region" description="Low complexity" evidence="2">
    <location>
        <begin position="1072"/>
        <end position="1093"/>
    </location>
</feature>
<feature type="region of interest" description="Disordered" evidence="2">
    <location>
        <begin position="1001"/>
        <end position="1031"/>
    </location>
</feature>
<evidence type="ECO:0000259" key="3">
    <source>
        <dbReference type="PROSITE" id="PS50238"/>
    </source>
</evidence>
<dbReference type="AlphaFoldDB" id="A0AA85KIH4"/>
<evidence type="ECO:0000313" key="5">
    <source>
        <dbReference type="WBParaSite" id="TREG1_9960.1"/>
    </source>
</evidence>
<feature type="compositionally biased region" description="Polar residues" evidence="2">
    <location>
        <begin position="1112"/>
        <end position="1127"/>
    </location>
</feature>
<feature type="region of interest" description="Disordered" evidence="2">
    <location>
        <begin position="508"/>
        <end position="530"/>
    </location>
</feature>
<feature type="compositionally biased region" description="Low complexity" evidence="2">
    <location>
        <begin position="1008"/>
        <end position="1031"/>
    </location>
</feature>
<feature type="region of interest" description="Disordered" evidence="2">
    <location>
        <begin position="931"/>
        <end position="953"/>
    </location>
</feature>
<dbReference type="InterPro" id="IPR008936">
    <property type="entry name" value="Rho_GTPase_activation_prot"/>
</dbReference>
<dbReference type="Pfam" id="PF00620">
    <property type="entry name" value="RhoGAP"/>
    <property type="match status" value="1"/>
</dbReference>
<feature type="compositionally biased region" description="Polar residues" evidence="2">
    <location>
        <begin position="291"/>
        <end position="306"/>
    </location>
</feature>
<name>A0AA85KIH4_TRIRE</name>
<feature type="compositionally biased region" description="Polar residues" evidence="2">
    <location>
        <begin position="892"/>
        <end position="905"/>
    </location>
</feature>
<reference evidence="5" key="2">
    <citation type="submission" date="2023-11" db="UniProtKB">
        <authorList>
            <consortium name="WormBaseParasite"/>
        </authorList>
    </citation>
    <scope>IDENTIFICATION</scope>
</reference>
<dbReference type="SMART" id="SM00324">
    <property type="entry name" value="RhoGAP"/>
    <property type="match status" value="1"/>
</dbReference>
<dbReference type="PROSITE" id="PS50238">
    <property type="entry name" value="RHOGAP"/>
    <property type="match status" value="1"/>
</dbReference>
<sequence>MEADQDLKRNQSLLNTQIRSPSSYLLSTPVTSSTNDSISTDQIAATTAISTSPSTVTSNTTGKSMYTLGKEIEIELGRGVSEEDTLLARSDKNAIDFAFDYSKLWCKTCKDLVLTLEKRAAAENDCTRAIMKQFQILESNTNSMNGAPFKRQTINLSRTMTDHCKEIEANNSKRCRELLEVLTRQRTLFDKTRKFLKDKWKGDVKRMLDAENSLFKTKSAYYQRCQAGVKLREELASAQNFLNELSASLNQTSSSSFSGASPSTSSLTTTPTSASGTSGTGGSTHLSNSNLTVGSNANLAQDSNEPSSGDSSTFTASSSSSSSNQVAKQRAKVERLEKQLSDNDKKEIELMYAYREAVDIANHRLCELEKSKVEILCDTRLTITKSDEVVKDSLAELWNHLFTSRLAMIKQYETIANAYQDYVPCSDYRALVEAHVQKATEFVPEKYHFDGFHESKLDAGRIASRLGKDSGDSVGDSFSHRNLLSLHSDSDSDTETVDVVSNVVGRSSTSTGVGGGSGVTGASSSASSGGVAGGIVSTSSNVLSTIVEFGSNLFRPDLKKSIRGKRSVTAGSNLASGGTNTADSLEAIAAQEANLEREYIAACYPVARCIAAIEKQANGLATHGIYRVPASKAKVSNLMDLLQSSQPNSSEQINKDIDVLCQEHPLTLASLVKTQLIALPEPLLTYNLYPNFVELGKAFDLVDSNVSDELMKRLQLLINHLSPGNRQLAGLIFHHLHRVAECQTENQMGAANLGTMFAPTVLRQRPKFQVANMMEFMDNKGQTKVVELLIDRVFHVFGSPEQYDPIKLIISHITSDSEKAVIADYNRMQTARGSISLAGCERSKSTSGTVSDELSELGGSLINKTELKTTTSASIPTTTSITGTSSGNIPSNINNKGNASTQPSSGLLRSATISVSSHTRAAGTLLSGALPLYTPFRSNQPSPKETEESSNTVNTNVTTTSVHTEDKVITSRIDTTHGKQNPSASEKLINIRSSVRLQDLAKTTGDPSSNVTSHTSSVVTSGTSGGSESSSIVRGIKRLYSTGNQHCTSSTISMTSNASSKLFSSSDKQHPSTLKSTASNSSSSTADSHTNTTLSSLVIGRRKPLGRLLTVHQSTEASSDTAPTSNPLDLDQYSFIDNDLSDSPNG</sequence>
<feature type="compositionally biased region" description="Low complexity" evidence="2">
    <location>
        <begin position="870"/>
        <end position="891"/>
    </location>
</feature>
<dbReference type="GO" id="GO:0016020">
    <property type="term" value="C:membrane"/>
    <property type="evidence" value="ECO:0007669"/>
    <property type="project" value="TreeGrafter"/>
</dbReference>
<evidence type="ECO:0000256" key="2">
    <source>
        <dbReference type="SAM" id="MobiDB-lite"/>
    </source>
</evidence>
<feature type="compositionally biased region" description="Low complexity" evidence="2">
    <location>
        <begin position="252"/>
        <end position="290"/>
    </location>
</feature>
<feature type="compositionally biased region" description="Low complexity" evidence="2">
    <location>
        <begin position="520"/>
        <end position="530"/>
    </location>
</feature>
<dbReference type="GO" id="GO:0051056">
    <property type="term" value="P:regulation of small GTPase mediated signal transduction"/>
    <property type="evidence" value="ECO:0007669"/>
    <property type="project" value="UniProtKB-ARBA"/>
</dbReference>
<dbReference type="PANTHER" id="PTHR15228">
    <property type="entry name" value="SPERMATHECAL PHYSIOLOGY VARIANT"/>
    <property type="match status" value="1"/>
</dbReference>
<feature type="compositionally biased region" description="Low complexity" evidence="2">
    <location>
        <begin position="307"/>
        <end position="323"/>
    </location>
</feature>
<protein>
    <recommendedName>
        <fullName evidence="3">Rho-GAP domain-containing protein</fullName>
    </recommendedName>
</protein>
<organism evidence="4 5">
    <name type="scientific">Trichobilharzia regenti</name>
    <name type="common">Nasal bird schistosome</name>
    <dbReference type="NCBI Taxonomy" id="157069"/>
    <lineage>
        <taxon>Eukaryota</taxon>
        <taxon>Metazoa</taxon>
        <taxon>Spiralia</taxon>
        <taxon>Lophotrochozoa</taxon>
        <taxon>Platyhelminthes</taxon>
        <taxon>Trematoda</taxon>
        <taxon>Digenea</taxon>
        <taxon>Strigeidida</taxon>
        <taxon>Schistosomatoidea</taxon>
        <taxon>Schistosomatidae</taxon>
        <taxon>Trichobilharzia</taxon>
    </lineage>
</organism>
<dbReference type="Gene3D" id="1.20.1270.60">
    <property type="entry name" value="Arfaptin homology (AH) domain/BAR domain"/>
    <property type="match status" value="1"/>
</dbReference>
<evidence type="ECO:0000256" key="1">
    <source>
        <dbReference type="ARBA" id="ARBA00022468"/>
    </source>
</evidence>
<dbReference type="InterPro" id="IPR000198">
    <property type="entry name" value="RhoGAP_dom"/>
</dbReference>
<dbReference type="Gene3D" id="1.10.555.10">
    <property type="entry name" value="Rho GTPase activation protein"/>
    <property type="match status" value="1"/>
</dbReference>
<dbReference type="InterPro" id="IPR027267">
    <property type="entry name" value="AH/BAR_dom_sf"/>
</dbReference>
<feature type="domain" description="Rho-GAP" evidence="3">
    <location>
        <begin position="593"/>
        <end position="797"/>
    </location>
</feature>
<reference evidence="4" key="1">
    <citation type="submission" date="2022-06" db="EMBL/GenBank/DDBJ databases">
        <authorList>
            <person name="Berger JAMES D."/>
            <person name="Berger JAMES D."/>
        </authorList>
    </citation>
    <scope>NUCLEOTIDE SEQUENCE [LARGE SCALE GENOMIC DNA]</scope>
</reference>
<dbReference type="SUPFAM" id="SSF103657">
    <property type="entry name" value="BAR/IMD domain-like"/>
    <property type="match status" value="1"/>
</dbReference>
<dbReference type="InterPro" id="IPR051025">
    <property type="entry name" value="RhoGAP"/>
</dbReference>
<dbReference type="PANTHER" id="PTHR15228:SF25">
    <property type="entry name" value="F-BAR DOMAIN-CONTAINING PROTEIN"/>
    <property type="match status" value="1"/>
</dbReference>
<dbReference type="WBParaSite" id="TREG1_9960.1">
    <property type="protein sequence ID" value="TREG1_9960.1"/>
    <property type="gene ID" value="TREG1_9960"/>
</dbReference>
<dbReference type="Proteomes" id="UP000050795">
    <property type="component" value="Unassembled WGS sequence"/>
</dbReference>
<feature type="region of interest" description="Disordered" evidence="2">
    <location>
        <begin position="1061"/>
        <end position="1099"/>
    </location>
</feature>
<dbReference type="GO" id="GO:0007165">
    <property type="term" value="P:signal transduction"/>
    <property type="evidence" value="ECO:0007669"/>
    <property type="project" value="InterPro"/>
</dbReference>
<keyword evidence="4" id="KW-1185">Reference proteome</keyword>
<dbReference type="SUPFAM" id="SSF48350">
    <property type="entry name" value="GTPase activation domain, GAP"/>
    <property type="match status" value="1"/>
</dbReference>
<feature type="region of interest" description="Disordered" evidence="2">
    <location>
        <begin position="1112"/>
        <end position="1146"/>
    </location>
</feature>
<feature type="region of interest" description="Disordered" evidence="2">
    <location>
        <begin position="870"/>
        <end position="905"/>
    </location>
</feature>
<proteinExistence type="predicted"/>
<dbReference type="GO" id="GO:0005096">
    <property type="term" value="F:GTPase activator activity"/>
    <property type="evidence" value="ECO:0007669"/>
    <property type="project" value="UniProtKB-KW"/>
</dbReference>
<feature type="region of interest" description="Disordered" evidence="2">
    <location>
        <begin position="252"/>
        <end position="335"/>
    </location>
</feature>
<accession>A0AA85KIH4</accession>
<keyword evidence="1" id="KW-0343">GTPase activation</keyword>